<dbReference type="InterPro" id="IPR003593">
    <property type="entry name" value="AAA+_ATPase"/>
</dbReference>
<evidence type="ECO:0000256" key="2">
    <source>
        <dbReference type="ARBA" id="ARBA00022741"/>
    </source>
</evidence>
<evidence type="ECO:0000313" key="9">
    <source>
        <dbReference type="EMBL" id="MBB2900764.1"/>
    </source>
</evidence>
<dbReference type="Gene3D" id="1.10.8.60">
    <property type="match status" value="2"/>
</dbReference>
<dbReference type="GO" id="GO:0016887">
    <property type="term" value="F:ATP hydrolysis activity"/>
    <property type="evidence" value="ECO:0007669"/>
    <property type="project" value="InterPro"/>
</dbReference>
<dbReference type="InterPro" id="IPR001270">
    <property type="entry name" value="ClpA/B"/>
</dbReference>
<dbReference type="Gene3D" id="3.40.50.300">
    <property type="entry name" value="P-loop containing nucleotide triphosphate hydrolases"/>
    <property type="match status" value="2"/>
</dbReference>
<organism evidence="9 10">
    <name type="scientific">Kineococcus radiotolerans</name>
    <dbReference type="NCBI Taxonomy" id="131568"/>
    <lineage>
        <taxon>Bacteria</taxon>
        <taxon>Bacillati</taxon>
        <taxon>Actinomycetota</taxon>
        <taxon>Actinomycetes</taxon>
        <taxon>Kineosporiales</taxon>
        <taxon>Kineosporiaceae</taxon>
        <taxon>Kineococcus</taxon>
    </lineage>
</organism>
<evidence type="ECO:0000313" key="10">
    <source>
        <dbReference type="Proteomes" id="UP000533269"/>
    </source>
</evidence>
<evidence type="ECO:0000256" key="1">
    <source>
        <dbReference type="ARBA" id="ARBA00022737"/>
    </source>
</evidence>
<dbReference type="InterPro" id="IPR050130">
    <property type="entry name" value="ClpA_ClpB"/>
</dbReference>
<evidence type="ECO:0000256" key="6">
    <source>
        <dbReference type="SAM" id="MobiDB-lite"/>
    </source>
</evidence>
<accession>A0A7W4TKU8</accession>
<dbReference type="Gene3D" id="1.10.1780.10">
    <property type="entry name" value="Clp, N-terminal domain"/>
    <property type="match status" value="1"/>
</dbReference>
<dbReference type="Pfam" id="PF02861">
    <property type="entry name" value="Clp_N"/>
    <property type="match status" value="1"/>
</dbReference>
<dbReference type="EMBL" id="JACHVY010000001">
    <property type="protein sequence ID" value="MBB2900764.1"/>
    <property type="molecule type" value="Genomic_DNA"/>
</dbReference>
<keyword evidence="2" id="KW-0547">Nucleotide-binding</keyword>
<name>A0A7W4TKU8_KINRA</name>
<dbReference type="Pfam" id="PF00004">
    <property type="entry name" value="AAA"/>
    <property type="match status" value="1"/>
</dbReference>
<dbReference type="PROSITE" id="PS51903">
    <property type="entry name" value="CLP_R"/>
    <property type="match status" value="1"/>
</dbReference>
<sequence>MFERFTDRARRVVVLAQEEARMLNHNYIGTEHILLGLIHEGEGVAAKALESLGISLDAVREQVQEIIGQGQQAPSGHIPFTPRAKKVLELSLREALQLGHNYIGTEHILLGLIREGEGVAAQVLVKLGADLNRVRQQVIQLLSGYQGKEPATSGGPQEGTPSGSLVLDQFGRNLTQAAREGKLDPVIGRDPQIERVMQVLSRRTKNNPILIGEPGVGKTAVVEGLAQSVVRGEVPETLKDKQIYTLDLGALVAGSRYRGDFEERLRKVLKEIRTRGDIILFIDEIHTLVGAGAAEGAIDAASILKPMLARGELQTIGATTLDEFRKHIEKDPALERRFQPIQVPEPTLAHAIEILKGLRDRYEAHHRVSITDAALVAAATLADRYVNDRYLPDKAIDLIDEAGARLRIRRMTAPPDLREFDERIADVRREKESAIDAQDFEKAASLRDNEKKLLAQKGEREKQWKSGDMDVIAEVDEELIAEVLAVSTGIPVVRLTEEESTRLLNMEAELHKRVIGQNDAIKALSQAIRRTRAGLKDPKRPGGSFIFAGPTGVGKTELAKALAEFLFGEEDALIQLDMSEFSEKHTVSRLFGSPPGYVGYEEGGQLTEKVRRKPFSVVLFDEVEKAHPDIFNSLLQILEDGRLTDSQGRMVDFKNTVIIMTTNLGTRDISKGVGTGFAAGSQTQQTNYERMKSKVNDELKQHFRPEFLNRVDDIVVFPQLTQEEIVQIVDLFIKRVDDRLKDKDMGIELTPSAKVLLATKGYDPVLGARPLRRTIQRDIEDVLSEKILFGDLRAGQIVSVDTEGEGTEQKFTFEGTSKEDVPEPVSFTKSVED</sequence>
<comment type="caution">
    <text evidence="9">The sequence shown here is derived from an EMBL/GenBank/DDBJ whole genome shotgun (WGS) entry which is preliminary data.</text>
</comment>
<reference evidence="9 10" key="1">
    <citation type="submission" date="2020-08" db="EMBL/GenBank/DDBJ databases">
        <title>The Agave Microbiome: Exploring the role of microbial communities in plant adaptations to desert environments.</title>
        <authorList>
            <person name="Partida-Martinez L.P."/>
        </authorList>
    </citation>
    <scope>NUCLEOTIDE SEQUENCE [LARGE SCALE GENOMIC DNA]</scope>
    <source>
        <strain evidence="9 10">AS2.23</strain>
    </source>
</reference>
<dbReference type="CDD" id="cd19499">
    <property type="entry name" value="RecA-like_ClpB_Hsp104-like"/>
    <property type="match status" value="1"/>
</dbReference>
<evidence type="ECO:0000259" key="7">
    <source>
        <dbReference type="PROSITE" id="PS50151"/>
    </source>
</evidence>
<dbReference type="InterPro" id="IPR041546">
    <property type="entry name" value="ClpA/ClpB_AAA_lid"/>
</dbReference>
<dbReference type="SMART" id="SM00382">
    <property type="entry name" value="AAA"/>
    <property type="match status" value="2"/>
</dbReference>
<dbReference type="InterPro" id="IPR003959">
    <property type="entry name" value="ATPase_AAA_core"/>
</dbReference>
<dbReference type="GO" id="GO:0034605">
    <property type="term" value="P:cellular response to heat"/>
    <property type="evidence" value="ECO:0007669"/>
    <property type="project" value="TreeGrafter"/>
</dbReference>
<dbReference type="InterPro" id="IPR027417">
    <property type="entry name" value="P-loop_NTPase"/>
</dbReference>
<evidence type="ECO:0000256" key="3">
    <source>
        <dbReference type="ARBA" id="ARBA00022840"/>
    </source>
</evidence>
<dbReference type="Gene3D" id="4.10.860.10">
    <property type="entry name" value="UVR domain"/>
    <property type="match status" value="1"/>
</dbReference>
<dbReference type="Pfam" id="PF07724">
    <property type="entry name" value="AAA_2"/>
    <property type="match status" value="1"/>
</dbReference>
<dbReference type="RefSeq" id="WP_041291970.1">
    <property type="nucleotide sequence ID" value="NZ_JACHVY010000001.1"/>
</dbReference>
<dbReference type="GO" id="GO:0008233">
    <property type="term" value="F:peptidase activity"/>
    <property type="evidence" value="ECO:0007669"/>
    <property type="project" value="UniProtKB-KW"/>
</dbReference>
<dbReference type="SMART" id="SM01086">
    <property type="entry name" value="ClpB_D2-small"/>
    <property type="match status" value="1"/>
</dbReference>
<dbReference type="PROSITE" id="PS00870">
    <property type="entry name" value="CLPAB_1"/>
    <property type="match status" value="1"/>
</dbReference>
<keyword evidence="9" id="KW-0645">Protease</keyword>
<dbReference type="CDD" id="cd00009">
    <property type="entry name" value="AAA"/>
    <property type="match status" value="1"/>
</dbReference>
<dbReference type="SUPFAM" id="SSF52540">
    <property type="entry name" value="P-loop containing nucleoside triphosphate hydrolases"/>
    <property type="match status" value="2"/>
</dbReference>
<evidence type="ECO:0000256" key="4">
    <source>
        <dbReference type="ARBA" id="ARBA00023186"/>
    </source>
</evidence>
<dbReference type="AlphaFoldDB" id="A0A7W4TKU8"/>
<dbReference type="InterPro" id="IPR001943">
    <property type="entry name" value="UVR_dom"/>
</dbReference>
<feature type="domain" description="UVR" evidence="7">
    <location>
        <begin position="421"/>
        <end position="456"/>
    </location>
</feature>
<dbReference type="PRINTS" id="PR00300">
    <property type="entry name" value="CLPPROTEASEA"/>
</dbReference>
<keyword evidence="3 9" id="KW-0067">ATP-binding</keyword>
<keyword evidence="9" id="KW-0378">Hydrolase</keyword>
<feature type="domain" description="Clp R" evidence="8">
    <location>
        <begin position="2"/>
        <end position="144"/>
    </location>
</feature>
<dbReference type="Proteomes" id="UP000533269">
    <property type="component" value="Unassembled WGS sequence"/>
</dbReference>
<gene>
    <name evidence="9" type="ORF">FHR75_001552</name>
</gene>
<dbReference type="InterPro" id="IPR018368">
    <property type="entry name" value="ClpA/B_CS1"/>
</dbReference>
<dbReference type="InterPro" id="IPR036628">
    <property type="entry name" value="Clp_N_dom_sf"/>
</dbReference>
<reference evidence="9 10" key="2">
    <citation type="submission" date="2020-08" db="EMBL/GenBank/DDBJ databases">
        <authorList>
            <person name="Partida-Martinez L."/>
            <person name="Huntemann M."/>
            <person name="Clum A."/>
            <person name="Wang J."/>
            <person name="Palaniappan K."/>
            <person name="Ritter S."/>
            <person name="Chen I.-M."/>
            <person name="Stamatis D."/>
            <person name="Reddy T."/>
            <person name="O'Malley R."/>
            <person name="Daum C."/>
            <person name="Shapiro N."/>
            <person name="Ivanova N."/>
            <person name="Kyrpides N."/>
            <person name="Woyke T."/>
        </authorList>
    </citation>
    <scope>NUCLEOTIDE SEQUENCE [LARGE SCALE GENOMIC DNA]</scope>
    <source>
        <strain evidence="9 10">AS2.23</strain>
    </source>
</reference>
<feature type="region of interest" description="Disordered" evidence="6">
    <location>
        <begin position="803"/>
        <end position="833"/>
    </location>
</feature>
<dbReference type="GO" id="GO:0006508">
    <property type="term" value="P:proteolysis"/>
    <property type="evidence" value="ECO:0007669"/>
    <property type="project" value="UniProtKB-KW"/>
</dbReference>
<dbReference type="GO" id="GO:0005737">
    <property type="term" value="C:cytoplasm"/>
    <property type="evidence" value="ECO:0007669"/>
    <property type="project" value="TreeGrafter"/>
</dbReference>
<dbReference type="InterPro" id="IPR019489">
    <property type="entry name" value="Clp_ATPase_C"/>
</dbReference>
<dbReference type="SUPFAM" id="SSF81923">
    <property type="entry name" value="Double Clp-N motif"/>
    <property type="match status" value="1"/>
</dbReference>
<dbReference type="PROSITE" id="PS50151">
    <property type="entry name" value="UVR"/>
    <property type="match status" value="1"/>
</dbReference>
<dbReference type="GO" id="GO:0005524">
    <property type="term" value="F:ATP binding"/>
    <property type="evidence" value="ECO:0007669"/>
    <property type="project" value="UniProtKB-KW"/>
</dbReference>
<evidence type="ECO:0000256" key="5">
    <source>
        <dbReference type="PROSITE-ProRule" id="PRU01251"/>
    </source>
</evidence>
<dbReference type="Pfam" id="PF10431">
    <property type="entry name" value="ClpB_D2-small"/>
    <property type="match status" value="1"/>
</dbReference>
<dbReference type="FunFam" id="3.40.50.300:FF:000010">
    <property type="entry name" value="Chaperone clpB 1, putative"/>
    <property type="match status" value="1"/>
</dbReference>
<dbReference type="InterPro" id="IPR004176">
    <property type="entry name" value="Clp_R_N"/>
</dbReference>
<proteinExistence type="predicted"/>
<dbReference type="Pfam" id="PF17871">
    <property type="entry name" value="AAA_lid_9"/>
    <property type="match status" value="1"/>
</dbReference>
<dbReference type="FunFam" id="3.40.50.300:FF:000025">
    <property type="entry name" value="ATP-dependent Clp protease subunit"/>
    <property type="match status" value="1"/>
</dbReference>
<dbReference type="FunFam" id="1.10.1780.10:FF:000001">
    <property type="entry name" value="ATP-dependent Clp protease ATP-binding subunit"/>
    <property type="match status" value="1"/>
</dbReference>
<dbReference type="PANTHER" id="PTHR11638:SF18">
    <property type="entry name" value="HEAT SHOCK PROTEIN 104"/>
    <property type="match status" value="1"/>
</dbReference>
<evidence type="ECO:0000259" key="8">
    <source>
        <dbReference type="PROSITE" id="PS51903"/>
    </source>
</evidence>
<keyword evidence="1 5" id="KW-0677">Repeat</keyword>
<keyword evidence="4" id="KW-0143">Chaperone</keyword>
<dbReference type="PANTHER" id="PTHR11638">
    <property type="entry name" value="ATP-DEPENDENT CLP PROTEASE"/>
    <property type="match status" value="1"/>
</dbReference>
<protein>
    <submittedName>
        <fullName evidence="9">ATP-dependent Clp protease ATP-binding subunit ClpC</fullName>
    </submittedName>
</protein>